<keyword evidence="3" id="KW-1185">Reference proteome</keyword>
<accession>A0ABY4R2L9</accession>
<evidence type="ECO:0000313" key="2">
    <source>
        <dbReference type="EMBL" id="UQX90153.1"/>
    </source>
</evidence>
<dbReference type="EMBL" id="CP097332">
    <property type="protein sequence ID" value="UQX90153.1"/>
    <property type="molecule type" value="Genomic_DNA"/>
</dbReference>
<dbReference type="PANTHER" id="PTHR35006:SF2">
    <property type="entry name" value="GLYOXALASE FAMILY PROTEIN (AFU_ORTHOLOGUE AFUA_5G14830)"/>
    <property type="match status" value="1"/>
</dbReference>
<sequence length="136" mass="14316">MLSTALDHVTIVTDDFEASRPVYDAVLGALDLVASVDHIDPEEESEDPDTVAAIGYSAPEGRPVLVLAAGPRPTRHAHVALTTSLPSVVDAVFAVAQAAGISIVQAPRQWEADHLGYYGVQLADPAGNMIEVFSRA</sequence>
<dbReference type="InterPro" id="IPR029068">
    <property type="entry name" value="Glyas_Bleomycin-R_OHBP_Dase"/>
</dbReference>
<name>A0ABY4R2L9_9ACTN</name>
<evidence type="ECO:0000259" key="1">
    <source>
        <dbReference type="PROSITE" id="PS51819"/>
    </source>
</evidence>
<dbReference type="InterPro" id="IPR037523">
    <property type="entry name" value="VOC_core"/>
</dbReference>
<dbReference type="InterPro" id="IPR004360">
    <property type="entry name" value="Glyas_Fos-R_dOase_dom"/>
</dbReference>
<dbReference type="SUPFAM" id="SSF54593">
    <property type="entry name" value="Glyoxalase/Bleomycin resistance protein/Dihydroxybiphenyl dioxygenase"/>
    <property type="match status" value="1"/>
</dbReference>
<feature type="domain" description="VOC" evidence="1">
    <location>
        <begin position="5"/>
        <end position="135"/>
    </location>
</feature>
<dbReference type="PROSITE" id="PS51819">
    <property type="entry name" value="VOC"/>
    <property type="match status" value="1"/>
</dbReference>
<dbReference type="Gene3D" id="3.10.180.10">
    <property type="entry name" value="2,3-Dihydroxybiphenyl 1,2-Dioxygenase, domain 1"/>
    <property type="match status" value="1"/>
</dbReference>
<evidence type="ECO:0000313" key="3">
    <source>
        <dbReference type="Proteomes" id="UP001056336"/>
    </source>
</evidence>
<reference evidence="2" key="1">
    <citation type="journal article" date="2018" name="Int. J. Syst. Evol. Microbiol.">
        <title>Jatrophihabitans telluris sp. nov., isolated from sediment soil of lava forest wetlands and the emended description of the genus Jatrophihabitans.</title>
        <authorList>
            <person name="Lee K.C."/>
            <person name="Suh M.K."/>
            <person name="Eom M.K."/>
            <person name="Kim K.K."/>
            <person name="Kim J.S."/>
            <person name="Kim D.S."/>
            <person name="Ko S.H."/>
            <person name="Shin Y.K."/>
            <person name="Lee J.S."/>
        </authorList>
    </citation>
    <scope>NUCLEOTIDE SEQUENCE</scope>
    <source>
        <strain evidence="2">N237</strain>
    </source>
</reference>
<protein>
    <submittedName>
        <fullName evidence="2">VOC family protein</fullName>
    </submittedName>
</protein>
<dbReference type="Pfam" id="PF00903">
    <property type="entry name" value="Glyoxalase"/>
    <property type="match status" value="1"/>
</dbReference>
<gene>
    <name evidence="2" type="ORF">M6D93_09180</name>
</gene>
<proteinExistence type="predicted"/>
<dbReference type="Proteomes" id="UP001056336">
    <property type="component" value="Chromosome"/>
</dbReference>
<reference evidence="2" key="2">
    <citation type="submission" date="2022-05" db="EMBL/GenBank/DDBJ databases">
        <authorList>
            <person name="Kim J.-S."/>
            <person name="Lee K."/>
            <person name="Suh M."/>
            <person name="Eom M."/>
            <person name="Kim J.-S."/>
            <person name="Kim D.-S."/>
            <person name="Ko S.-H."/>
            <person name="Shin Y."/>
            <person name="Lee J.-S."/>
        </authorList>
    </citation>
    <scope>NUCLEOTIDE SEQUENCE</scope>
    <source>
        <strain evidence="2">N237</strain>
    </source>
</reference>
<dbReference type="PANTHER" id="PTHR35006">
    <property type="entry name" value="GLYOXALASE FAMILY PROTEIN (AFU_ORTHOLOGUE AFUA_5G14830)"/>
    <property type="match status" value="1"/>
</dbReference>
<dbReference type="RefSeq" id="WP_249774049.1">
    <property type="nucleotide sequence ID" value="NZ_CP097332.1"/>
</dbReference>
<organism evidence="2 3">
    <name type="scientific">Jatrophihabitans telluris</name>
    <dbReference type="NCBI Taxonomy" id="2038343"/>
    <lineage>
        <taxon>Bacteria</taxon>
        <taxon>Bacillati</taxon>
        <taxon>Actinomycetota</taxon>
        <taxon>Actinomycetes</taxon>
        <taxon>Jatrophihabitantales</taxon>
        <taxon>Jatrophihabitantaceae</taxon>
        <taxon>Jatrophihabitans</taxon>
    </lineage>
</organism>